<dbReference type="RefSeq" id="WP_162788495.1">
    <property type="nucleotide sequence ID" value="NZ_CP015163.1"/>
</dbReference>
<dbReference type="PANTHER" id="PTHR43133">
    <property type="entry name" value="RNA POLYMERASE ECF-TYPE SIGMA FACTO"/>
    <property type="match status" value="1"/>
</dbReference>
<dbReference type="Pfam" id="PF04542">
    <property type="entry name" value="Sigma70_r2"/>
    <property type="match status" value="1"/>
</dbReference>
<dbReference type="InterPro" id="IPR014284">
    <property type="entry name" value="RNA_pol_sigma-70_dom"/>
</dbReference>
<dbReference type="InterPro" id="IPR032710">
    <property type="entry name" value="NTF2-like_dom_sf"/>
</dbReference>
<comment type="similarity">
    <text evidence="1">Belongs to the sigma-70 factor family. ECF subfamily.</text>
</comment>
<feature type="domain" description="RNA polymerase sigma-70 region 2" evidence="6">
    <location>
        <begin position="27"/>
        <end position="91"/>
    </location>
</feature>
<dbReference type="Gene3D" id="3.10.450.50">
    <property type="match status" value="1"/>
</dbReference>
<dbReference type="InterPro" id="IPR013324">
    <property type="entry name" value="RNA_pol_sigma_r3/r4-like"/>
</dbReference>
<evidence type="ECO:0008006" key="11">
    <source>
        <dbReference type="Google" id="ProtNLM"/>
    </source>
</evidence>
<keyword evidence="3" id="KW-0805">Transcription regulation</keyword>
<evidence type="ECO:0000256" key="4">
    <source>
        <dbReference type="ARBA" id="ARBA00023082"/>
    </source>
</evidence>
<keyword evidence="10" id="KW-1185">Reference proteome</keyword>
<dbReference type="Gene3D" id="1.10.1740.10">
    <property type="match status" value="1"/>
</dbReference>
<feature type="domain" description="RNA polymerase sigma factor 70 region 4 type 2" evidence="7">
    <location>
        <begin position="149"/>
        <end position="199"/>
    </location>
</feature>
<dbReference type="SUPFAM" id="SSF88659">
    <property type="entry name" value="Sigma3 and sigma4 domains of RNA polymerase sigma factors"/>
    <property type="match status" value="1"/>
</dbReference>
<dbReference type="InterPro" id="IPR036388">
    <property type="entry name" value="WH-like_DNA-bd_sf"/>
</dbReference>
<dbReference type="Pfam" id="PF12680">
    <property type="entry name" value="SnoaL_2"/>
    <property type="match status" value="1"/>
</dbReference>
<accession>A0A344L789</accession>
<evidence type="ECO:0000313" key="10">
    <source>
        <dbReference type="Proteomes" id="UP000250434"/>
    </source>
</evidence>
<dbReference type="SUPFAM" id="SSF88946">
    <property type="entry name" value="Sigma2 domain of RNA polymerase sigma factors"/>
    <property type="match status" value="1"/>
</dbReference>
<dbReference type="KEGG" id="aab:A4R43_16425"/>
<comment type="subunit">
    <text evidence="2">Interacts transiently with the RNA polymerase catalytic core formed by RpoA, RpoB, RpoC and RpoZ (2 alpha, 1 beta, 1 beta' and 1 omega subunit) to form the RNA polymerase holoenzyme that can initiate transcription.</text>
</comment>
<dbReference type="GO" id="GO:0006352">
    <property type="term" value="P:DNA-templated transcription initiation"/>
    <property type="evidence" value="ECO:0007669"/>
    <property type="project" value="InterPro"/>
</dbReference>
<dbReference type="NCBIfam" id="TIGR02960">
    <property type="entry name" value="SigX5"/>
    <property type="match status" value="1"/>
</dbReference>
<dbReference type="SUPFAM" id="SSF54427">
    <property type="entry name" value="NTF2-like"/>
    <property type="match status" value="1"/>
</dbReference>
<dbReference type="InterPro" id="IPR014305">
    <property type="entry name" value="RNA_pol_sigma-G_actinobac"/>
</dbReference>
<name>A0A344L789_9PSEU</name>
<keyword evidence="5" id="KW-0804">Transcription</keyword>
<dbReference type="NCBIfam" id="NF006089">
    <property type="entry name" value="PRK08241.1"/>
    <property type="match status" value="1"/>
</dbReference>
<sequence>MTENEELSELVAAARRGDGEAFGRLSDRFRPELVLHAYRLLGRYDEAEDAVQDTLLQAWRGIRGFEGRASVRSWLYRIATNSCLARRVKDERRRRLVAATAVRDGVAIPVPATVPWLQAVPQDAIEAVAQRDPRPDERLVGRESLEIAFVAALQHLTGRQCAVLVLRDVAGWPAGEVAAQLGTTTSAVNALLQRARRTMRTVLGPDRAEWRRSSPPASEAALVRRYVEAVESGDDEAIATLLAADVLVSHQPHGGNATPEVTWYRGRQTTVDAWAPALHGSMALDLRLVEFGVNNQPAVATYGRLPGTTPHRAFSLTVLRTTGEHITEIVNLSPAQFPALGLPMELPATTVPGRGRERTP</sequence>
<dbReference type="Pfam" id="PF08281">
    <property type="entry name" value="Sigma70_r4_2"/>
    <property type="match status" value="1"/>
</dbReference>
<dbReference type="GO" id="GO:0003677">
    <property type="term" value="F:DNA binding"/>
    <property type="evidence" value="ECO:0007669"/>
    <property type="project" value="InterPro"/>
</dbReference>
<dbReference type="InterPro" id="IPR013249">
    <property type="entry name" value="RNA_pol_sigma70_r4_t2"/>
</dbReference>
<dbReference type="InterPro" id="IPR007627">
    <property type="entry name" value="RNA_pol_sigma70_r2"/>
</dbReference>
<evidence type="ECO:0000256" key="2">
    <source>
        <dbReference type="ARBA" id="ARBA00011344"/>
    </source>
</evidence>
<dbReference type="NCBIfam" id="TIGR02937">
    <property type="entry name" value="sigma70-ECF"/>
    <property type="match status" value="1"/>
</dbReference>
<dbReference type="InterPro" id="IPR037401">
    <property type="entry name" value="SnoaL-like"/>
</dbReference>
<keyword evidence="4" id="KW-0731">Sigma factor</keyword>
<dbReference type="Proteomes" id="UP000250434">
    <property type="component" value="Chromosome"/>
</dbReference>
<evidence type="ECO:0000259" key="7">
    <source>
        <dbReference type="Pfam" id="PF08281"/>
    </source>
</evidence>
<evidence type="ECO:0000256" key="1">
    <source>
        <dbReference type="ARBA" id="ARBA00010641"/>
    </source>
</evidence>
<evidence type="ECO:0000259" key="8">
    <source>
        <dbReference type="Pfam" id="PF12680"/>
    </source>
</evidence>
<evidence type="ECO:0000259" key="6">
    <source>
        <dbReference type="Pfam" id="PF04542"/>
    </source>
</evidence>
<dbReference type="EMBL" id="CP015163">
    <property type="protein sequence ID" value="AXB43913.1"/>
    <property type="molecule type" value="Genomic_DNA"/>
</dbReference>
<dbReference type="InterPro" id="IPR039425">
    <property type="entry name" value="RNA_pol_sigma-70-like"/>
</dbReference>
<evidence type="ECO:0000256" key="5">
    <source>
        <dbReference type="ARBA" id="ARBA00023163"/>
    </source>
</evidence>
<dbReference type="AlphaFoldDB" id="A0A344L789"/>
<dbReference type="PANTHER" id="PTHR43133:SF65">
    <property type="entry name" value="ECF RNA POLYMERASE SIGMA FACTOR SIGG"/>
    <property type="match status" value="1"/>
</dbReference>
<organism evidence="9 10">
    <name type="scientific">Amycolatopsis albispora</name>
    <dbReference type="NCBI Taxonomy" id="1804986"/>
    <lineage>
        <taxon>Bacteria</taxon>
        <taxon>Bacillati</taxon>
        <taxon>Actinomycetota</taxon>
        <taxon>Actinomycetes</taxon>
        <taxon>Pseudonocardiales</taxon>
        <taxon>Pseudonocardiaceae</taxon>
        <taxon>Amycolatopsis</taxon>
    </lineage>
</organism>
<reference evidence="9 10" key="1">
    <citation type="submission" date="2016-04" db="EMBL/GenBank/DDBJ databases">
        <title>Complete genome sequence and analysis of deep-sea sediment isolate, Amycolatopsis sp. WP1.</title>
        <authorList>
            <person name="Wang H."/>
            <person name="Chen S."/>
            <person name="Wu Q."/>
        </authorList>
    </citation>
    <scope>NUCLEOTIDE SEQUENCE [LARGE SCALE GENOMIC DNA]</scope>
    <source>
        <strain evidence="9 10">WP1</strain>
    </source>
</reference>
<dbReference type="GO" id="GO:0016987">
    <property type="term" value="F:sigma factor activity"/>
    <property type="evidence" value="ECO:0007669"/>
    <property type="project" value="UniProtKB-KW"/>
</dbReference>
<dbReference type="InterPro" id="IPR013325">
    <property type="entry name" value="RNA_pol_sigma_r2"/>
</dbReference>
<feature type="domain" description="SnoaL-like" evidence="8">
    <location>
        <begin position="223"/>
        <end position="318"/>
    </location>
</feature>
<proteinExistence type="inferred from homology"/>
<gene>
    <name evidence="9" type="ORF">A4R43_16425</name>
</gene>
<evidence type="ECO:0000313" key="9">
    <source>
        <dbReference type="EMBL" id="AXB43913.1"/>
    </source>
</evidence>
<evidence type="ECO:0000256" key="3">
    <source>
        <dbReference type="ARBA" id="ARBA00023015"/>
    </source>
</evidence>
<protein>
    <recommendedName>
        <fullName evidence="11">RNA polymerase subunit sigma-70</fullName>
    </recommendedName>
</protein>
<dbReference type="Gene3D" id="1.10.10.10">
    <property type="entry name" value="Winged helix-like DNA-binding domain superfamily/Winged helix DNA-binding domain"/>
    <property type="match status" value="1"/>
</dbReference>